<dbReference type="Pfam" id="PF14580">
    <property type="entry name" value="LRR_9"/>
    <property type="match status" value="1"/>
</dbReference>
<dbReference type="InterPro" id="IPR001611">
    <property type="entry name" value="Leu-rich_rpt"/>
</dbReference>
<feature type="compositionally biased region" description="Basic and acidic residues" evidence="3">
    <location>
        <begin position="238"/>
        <end position="254"/>
    </location>
</feature>
<name>A0ABD0K463_9CAEN</name>
<keyword evidence="1" id="KW-0433">Leucine-rich repeat</keyword>
<dbReference type="SUPFAM" id="SSF52058">
    <property type="entry name" value="L domain-like"/>
    <property type="match status" value="1"/>
</dbReference>
<feature type="region of interest" description="Disordered" evidence="3">
    <location>
        <begin position="238"/>
        <end position="273"/>
    </location>
</feature>
<keyword evidence="2" id="KW-0677">Repeat</keyword>
<dbReference type="Proteomes" id="UP001519460">
    <property type="component" value="Unassembled WGS sequence"/>
</dbReference>
<dbReference type="PANTHER" id="PTHR18849:SF8">
    <property type="entry name" value="LEUCINE-RICH REPEAT-CONTAINING PROTEIN 61"/>
    <property type="match status" value="1"/>
</dbReference>
<accession>A0ABD0K463</accession>
<gene>
    <name evidence="4" type="ORF">BaRGS_00027152</name>
</gene>
<evidence type="ECO:0000256" key="3">
    <source>
        <dbReference type="SAM" id="MobiDB-lite"/>
    </source>
</evidence>
<evidence type="ECO:0008006" key="6">
    <source>
        <dbReference type="Google" id="ProtNLM"/>
    </source>
</evidence>
<protein>
    <recommendedName>
        <fullName evidence="6">Leucine-rich repeat-containing protein 61</fullName>
    </recommendedName>
</protein>
<reference evidence="4 5" key="1">
    <citation type="journal article" date="2023" name="Sci. Data">
        <title>Genome assembly of the Korean intertidal mud-creeper Batillaria attramentaria.</title>
        <authorList>
            <person name="Patra A.K."/>
            <person name="Ho P.T."/>
            <person name="Jun S."/>
            <person name="Lee S.J."/>
            <person name="Kim Y."/>
            <person name="Won Y.J."/>
        </authorList>
    </citation>
    <scope>NUCLEOTIDE SEQUENCE [LARGE SCALE GENOMIC DNA]</scope>
    <source>
        <strain evidence="4">Wonlab-2016</strain>
    </source>
</reference>
<organism evidence="4 5">
    <name type="scientific">Batillaria attramentaria</name>
    <dbReference type="NCBI Taxonomy" id="370345"/>
    <lineage>
        <taxon>Eukaryota</taxon>
        <taxon>Metazoa</taxon>
        <taxon>Spiralia</taxon>
        <taxon>Lophotrochozoa</taxon>
        <taxon>Mollusca</taxon>
        <taxon>Gastropoda</taxon>
        <taxon>Caenogastropoda</taxon>
        <taxon>Sorbeoconcha</taxon>
        <taxon>Cerithioidea</taxon>
        <taxon>Batillariidae</taxon>
        <taxon>Batillaria</taxon>
    </lineage>
</organism>
<evidence type="ECO:0000256" key="1">
    <source>
        <dbReference type="ARBA" id="ARBA00022614"/>
    </source>
</evidence>
<dbReference type="Gene3D" id="3.80.10.10">
    <property type="entry name" value="Ribonuclease Inhibitor"/>
    <property type="match status" value="1"/>
</dbReference>
<evidence type="ECO:0000313" key="5">
    <source>
        <dbReference type="Proteomes" id="UP001519460"/>
    </source>
</evidence>
<dbReference type="InterPro" id="IPR032675">
    <property type="entry name" value="LRR_dom_sf"/>
</dbReference>
<evidence type="ECO:0000313" key="4">
    <source>
        <dbReference type="EMBL" id="KAK7481636.1"/>
    </source>
</evidence>
<evidence type="ECO:0000256" key="2">
    <source>
        <dbReference type="ARBA" id="ARBA00022737"/>
    </source>
</evidence>
<sequence length="273" mass="30322">MTVEDGKITKSFLKITSGEFDLESIHTLMLHEAGISDLGCISECTSLERVDLSKNDITKLHKLAGLASVQSLNLSTNRISSLDGLQSLENLRSLNLAGNLIGSVDCLQCLRNLEHLKELRLKNDAQGLSNPACMHPSYAKDVIRMLPSLLILDGQRVRGQGSELFYICQEMDKELESFSEDRDIDIPLVSIERQPSDFWRLPNSARSSGVQGVNKAEEQLKDLLTSCQHLSERAAERLRELQEESKPALHKNIEESEPVLQVGSCEGSELHAD</sequence>
<comment type="caution">
    <text evidence="4">The sequence shown here is derived from an EMBL/GenBank/DDBJ whole genome shotgun (WGS) entry which is preliminary data.</text>
</comment>
<proteinExistence type="predicted"/>
<dbReference type="PROSITE" id="PS51450">
    <property type="entry name" value="LRR"/>
    <property type="match status" value="3"/>
</dbReference>
<dbReference type="AlphaFoldDB" id="A0ABD0K463"/>
<dbReference type="PANTHER" id="PTHR18849">
    <property type="entry name" value="LEUCINE RICH REPEAT PROTEIN"/>
    <property type="match status" value="1"/>
</dbReference>
<dbReference type="EMBL" id="JACVVK020000259">
    <property type="protein sequence ID" value="KAK7481636.1"/>
    <property type="molecule type" value="Genomic_DNA"/>
</dbReference>
<keyword evidence="5" id="KW-1185">Reference proteome</keyword>